<evidence type="ECO:0000313" key="3">
    <source>
        <dbReference type="Proteomes" id="UP001369815"/>
    </source>
</evidence>
<keyword evidence="3" id="KW-1185">Reference proteome</keyword>
<dbReference type="Proteomes" id="UP001369815">
    <property type="component" value="Unassembled WGS sequence"/>
</dbReference>
<evidence type="ECO:0000313" key="2">
    <source>
        <dbReference type="EMBL" id="KAK6953448.1"/>
    </source>
</evidence>
<accession>A0AAX6MLC7</accession>
<protein>
    <submittedName>
        <fullName evidence="2">Uncharacterized protein</fullName>
    </submittedName>
</protein>
<gene>
    <name evidence="2" type="ORF">Daesc_005752</name>
</gene>
<evidence type="ECO:0000256" key="1">
    <source>
        <dbReference type="SAM" id="MobiDB-lite"/>
    </source>
</evidence>
<dbReference type="EMBL" id="JBANMG010000005">
    <property type="protein sequence ID" value="KAK6953448.1"/>
    <property type="molecule type" value="Genomic_DNA"/>
</dbReference>
<proteinExistence type="predicted"/>
<organism evidence="2 3">
    <name type="scientific">Daldinia eschscholtzii</name>
    <dbReference type="NCBI Taxonomy" id="292717"/>
    <lineage>
        <taxon>Eukaryota</taxon>
        <taxon>Fungi</taxon>
        <taxon>Dikarya</taxon>
        <taxon>Ascomycota</taxon>
        <taxon>Pezizomycotina</taxon>
        <taxon>Sordariomycetes</taxon>
        <taxon>Xylariomycetidae</taxon>
        <taxon>Xylariales</taxon>
        <taxon>Hypoxylaceae</taxon>
        <taxon>Daldinia</taxon>
    </lineage>
</organism>
<name>A0AAX6MLC7_9PEZI</name>
<feature type="region of interest" description="Disordered" evidence="1">
    <location>
        <begin position="98"/>
        <end position="126"/>
    </location>
</feature>
<reference evidence="2 3" key="1">
    <citation type="journal article" date="2024" name="Front Chem Biol">
        <title>Unveiling the potential of Daldinia eschscholtzii MFLUCC 19-0629 through bioactivity and bioinformatics studies for enhanced sustainable agriculture production.</title>
        <authorList>
            <person name="Brooks S."/>
            <person name="Weaver J.A."/>
            <person name="Klomchit A."/>
            <person name="Alharthi S.A."/>
            <person name="Onlamun T."/>
            <person name="Nurani R."/>
            <person name="Vong T.K."/>
            <person name="Alberti F."/>
            <person name="Greco C."/>
        </authorList>
    </citation>
    <scope>NUCLEOTIDE SEQUENCE [LARGE SCALE GENOMIC DNA]</scope>
    <source>
        <strain evidence="2">MFLUCC 19-0629</strain>
    </source>
</reference>
<dbReference type="AlphaFoldDB" id="A0AAX6MLC7"/>
<comment type="caution">
    <text evidence="2">The sequence shown here is derived from an EMBL/GenBank/DDBJ whole genome shotgun (WGS) entry which is preliminary data.</text>
</comment>
<sequence length="126" mass="13674">MCGDHTRQSRGGALAILSLPLRSTRFMPPVMAGQLTFHDCGKGSSVATHATFIPDESNSNSSFVDLDSCIVGIHETGDLTRSAIMSPFLYRFSMARAQPTSQSDQGRSVEVSLTHPMKIETLSQKE</sequence>